<evidence type="ECO:0000313" key="3">
    <source>
        <dbReference type="Proteomes" id="UP000324222"/>
    </source>
</evidence>
<protein>
    <submittedName>
        <fullName evidence="2">Uncharacterized protein</fullName>
    </submittedName>
</protein>
<evidence type="ECO:0000256" key="1">
    <source>
        <dbReference type="SAM" id="MobiDB-lite"/>
    </source>
</evidence>
<name>A0A5B7I1E8_PORTR</name>
<gene>
    <name evidence="2" type="ORF">E2C01_073705</name>
</gene>
<organism evidence="2 3">
    <name type="scientific">Portunus trituberculatus</name>
    <name type="common">Swimming crab</name>
    <name type="synonym">Neptunus trituberculatus</name>
    <dbReference type="NCBI Taxonomy" id="210409"/>
    <lineage>
        <taxon>Eukaryota</taxon>
        <taxon>Metazoa</taxon>
        <taxon>Ecdysozoa</taxon>
        <taxon>Arthropoda</taxon>
        <taxon>Crustacea</taxon>
        <taxon>Multicrustacea</taxon>
        <taxon>Malacostraca</taxon>
        <taxon>Eumalacostraca</taxon>
        <taxon>Eucarida</taxon>
        <taxon>Decapoda</taxon>
        <taxon>Pleocyemata</taxon>
        <taxon>Brachyura</taxon>
        <taxon>Eubrachyura</taxon>
        <taxon>Portunoidea</taxon>
        <taxon>Portunidae</taxon>
        <taxon>Portuninae</taxon>
        <taxon>Portunus</taxon>
    </lineage>
</organism>
<dbReference type="AlphaFoldDB" id="A0A5B7I1E8"/>
<comment type="caution">
    <text evidence="2">The sequence shown here is derived from an EMBL/GenBank/DDBJ whole genome shotgun (WGS) entry which is preliminary data.</text>
</comment>
<feature type="region of interest" description="Disordered" evidence="1">
    <location>
        <begin position="135"/>
        <end position="166"/>
    </location>
</feature>
<dbReference type="Proteomes" id="UP000324222">
    <property type="component" value="Unassembled WGS sequence"/>
</dbReference>
<dbReference type="EMBL" id="VSRR010050478">
    <property type="protein sequence ID" value="MPC79191.1"/>
    <property type="molecule type" value="Genomic_DNA"/>
</dbReference>
<keyword evidence="3" id="KW-1185">Reference proteome</keyword>
<feature type="region of interest" description="Disordered" evidence="1">
    <location>
        <begin position="1"/>
        <end position="22"/>
    </location>
</feature>
<reference evidence="2 3" key="1">
    <citation type="submission" date="2019-05" db="EMBL/GenBank/DDBJ databases">
        <title>Another draft genome of Portunus trituberculatus and its Hox gene families provides insights of decapod evolution.</title>
        <authorList>
            <person name="Jeong J.-H."/>
            <person name="Song I."/>
            <person name="Kim S."/>
            <person name="Choi T."/>
            <person name="Kim D."/>
            <person name="Ryu S."/>
            <person name="Kim W."/>
        </authorList>
    </citation>
    <scope>NUCLEOTIDE SEQUENCE [LARGE SCALE GENOMIC DNA]</scope>
    <source>
        <tissue evidence="2">Muscle</tissue>
    </source>
</reference>
<feature type="compositionally biased region" description="Basic residues" evidence="1">
    <location>
        <begin position="138"/>
        <end position="150"/>
    </location>
</feature>
<feature type="compositionally biased region" description="Basic and acidic residues" evidence="1">
    <location>
        <begin position="1"/>
        <end position="11"/>
    </location>
</feature>
<accession>A0A5B7I1E8</accession>
<proteinExistence type="predicted"/>
<sequence length="248" mass="26996">MKIGSESDGRARQARRYGGVGDTAPCLSGIDSRGDCLARQRAQYQVVPPAAASLRETKRVPSTTITITTTTTTTTYSTKEQKTASDKTSSSLWILPTAHTPPRPVWTPVRPKFSQRTTDSRIHCVDANVRNVQEGRRGGRHAGNKPHGHRGAGDTGQRWRKGSGDGRGRRWSVVRLVIWRSGARLHYGGRSEGLTRSHQLARPYVKQPLTALPGPRKCCPADVRAGVDGWGRGGRGIGLRESCRITAG</sequence>
<evidence type="ECO:0000313" key="2">
    <source>
        <dbReference type="EMBL" id="MPC79191.1"/>
    </source>
</evidence>